<evidence type="ECO:0000256" key="6">
    <source>
        <dbReference type="ARBA" id="ARBA00022977"/>
    </source>
</evidence>
<evidence type="ECO:0000256" key="11">
    <source>
        <dbReference type="RuleBase" id="RU003826"/>
    </source>
</evidence>
<dbReference type="Gene3D" id="3.20.20.70">
    <property type="entry name" value="Aldolase class I"/>
    <property type="match status" value="1"/>
</dbReference>
<keyword evidence="4 10" id="KW-0479">Metal-binding</keyword>
<dbReference type="GO" id="GO:0004789">
    <property type="term" value="F:thiamine-phosphate diphosphorylase activity"/>
    <property type="evidence" value="ECO:0007669"/>
    <property type="project" value="UniProtKB-UniRule"/>
</dbReference>
<feature type="domain" description="Thiamine phosphate synthase/TenI" evidence="13">
    <location>
        <begin position="11"/>
        <end position="195"/>
    </location>
</feature>
<evidence type="ECO:0000256" key="7">
    <source>
        <dbReference type="ARBA" id="ARBA00047334"/>
    </source>
</evidence>
<comment type="catalytic activity">
    <reaction evidence="8 10 11">
        <text>2-(2-carboxy-4-methylthiazol-5-yl)ethyl phosphate + 4-amino-2-methyl-5-(diphosphooxymethyl)pyrimidine + 2 H(+) = thiamine phosphate + CO2 + diphosphate</text>
        <dbReference type="Rhea" id="RHEA:47848"/>
        <dbReference type="ChEBI" id="CHEBI:15378"/>
        <dbReference type="ChEBI" id="CHEBI:16526"/>
        <dbReference type="ChEBI" id="CHEBI:33019"/>
        <dbReference type="ChEBI" id="CHEBI:37575"/>
        <dbReference type="ChEBI" id="CHEBI:57841"/>
        <dbReference type="ChEBI" id="CHEBI:62890"/>
        <dbReference type="EC" id="2.5.1.3"/>
    </reaction>
</comment>
<dbReference type="Pfam" id="PF02581">
    <property type="entry name" value="TMP-TENI"/>
    <property type="match status" value="1"/>
</dbReference>
<dbReference type="NCBIfam" id="TIGR00693">
    <property type="entry name" value="thiE"/>
    <property type="match status" value="1"/>
</dbReference>
<dbReference type="InterPro" id="IPR034291">
    <property type="entry name" value="TMP_synthase"/>
</dbReference>
<keyword evidence="6 10" id="KW-0784">Thiamine biosynthesis</keyword>
<organism evidence="14 15">
    <name type="scientific">Kytococcus schroeteri</name>
    <dbReference type="NCBI Taxonomy" id="138300"/>
    <lineage>
        <taxon>Bacteria</taxon>
        <taxon>Bacillati</taxon>
        <taxon>Actinomycetota</taxon>
        <taxon>Actinomycetes</taxon>
        <taxon>Micrococcales</taxon>
        <taxon>Kytococcaceae</taxon>
        <taxon>Kytococcus</taxon>
    </lineage>
</organism>
<dbReference type="InterPro" id="IPR036206">
    <property type="entry name" value="ThiamineP_synth_sf"/>
</dbReference>
<protein>
    <recommendedName>
        <fullName evidence="10">Thiamine-phosphate synthase</fullName>
        <shortName evidence="10">TP synthase</shortName>
        <shortName evidence="10">TPS</shortName>
        <ecNumber evidence="10">2.5.1.3</ecNumber>
    </recommendedName>
    <alternativeName>
        <fullName evidence="10">Thiamine-phosphate pyrophosphorylase</fullName>
        <shortName evidence="10">TMP pyrophosphorylase</shortName>
        <shortName evidence="10">TMP-PPase</shortName>
    </alternativeName>
</protein>
<reference evidence="14 15" key="1">
    <citation type="submission" date="2017-12" db="EMBL/GenBank/DDBJ databases">
        <title>Phylogenetic diversity of female urinary microbiome.</title>
        <authorList>
            <person name="Thomas-White K."/>
            <person name="Wolfe A.J."/>
        </authorList>
    </citation>
    <scope>NUCLEOTIDE SEQUENCE [LARGE SCALE GENOMIC DNA]</scope>
    <source>
        <strain evidence="14 15">UMB1298</strain>
    </source>
</reference>
<evidence type="ECO:0000256" key="10">
    <source>
        <dbReference type="HAMAP-Rule" id="MF_00097"/>
    </source>
</evidence>
<dbReference type="GO" id="GO:0009228">
    <property type="term" value="P:thiamine biosynthetic process"/>
    <property type="evidence" value="ECO:0007669"/>
    <property type="project" value="UniProtKB-KW"/>
</dbReference>
<comment type="similarity">
    <text evidence="10 11">Belongs to the thiamine-phosphate synthase family.</text>
</comment>
<dbReference type="AlphaFoldDB" id="A0A2I1PB38"/>
<dbReference type="Proteomes" id="UP000234206">
    <property type="component" value="Unassembled WGS sequence"/>
</dbReference>
<comment type="caution">
    <text evidence="14">The sequence shown here is derived from an EMBL/GenBank/DDBJ whole genome shotgun (WGS) entry which is preliminary data.</text>
</comment>
<feature type="binding site" evidence="10">
    <location>
        <position position="172"/>
    </location>
    <ligand>
        <name>2-[(2R,5Z)-2-carboxy-4-methylthiazol-5(2H)-ylidene]ethyl phosphate</name>
        <dbReference type="ChEBI" id="CHEBI:62899"/>
    </ligand>
</feature>
<evidence type="ECO:0000313" key="15">
    <source>
        <dbReference type="Proteomes" id="UP000234206"/>
    </source>
</evidence>
<evidence type="ECO:0000256" key="1">
    <source>
        <dbReference type="ARBA" id="ARBA00003814"/>
    </source>
</evidence>
<feature type="binding site" evidence="10">
    <location>
        <position position="112"/>
    </location>
    <ligand>
        <name>4-amino-2-methyl-5-(diphosphooxymethyl)pyrimidine</name>
        <dbReference type="ChEBI" id="CHEBI:57841"/>
    </ligand>
</feature>
<accession>A0A2I1PB38</accession>
<dbReference type="OrthoDB" id="3243336at2"/>
<dbReference type="SUPFAM" id="SSF51391">
    <property type="entry name" value="Thiamin phosphate synthase"/>
    <property type="match status" value="1"/>
</dbReference>
<evidence type="ECO:0000256" key="5">
    <source>
        <dbReference type="ARBA" id="ARBA00022842"/>
    </source>
</evidence>
<dbReference type="UniPathway" id="UPA00060">
    <property type="reaction ID" value="UER00141"/>
</dbReference>
<sequence>MPGRPALDLTLYLVTDTARCGARGVPAVVRDAVAGGVTIVQLREKRLDDVAFVRLGQEIREVLEGTGVPLLVDDRAHLVHAIGAQGVHIGQTDTPPVQTREEVGPDVLVGLSTHSVEQARAASALPPGTVDYIGIGPVWPTPTKVAHDPAIGPEGARAMRAASQLPGVAIGGITPQNIGELRGCGAEGVAVVRALCAAPDVAAAAREFRELWR</sequence>
<evidence type="ECO:0000256" key="3">
    <source>
        <dbReference type="ARBA" id="ARBA00022679"/>
    </source>
</evidence>
<gene>
    <name evidence="10 14" type="primary">thiE</name>
    <name evidence="14" type="ORF">CYJ76_06020</name>
</gene>
<dbReference type="GO" id="GO:0005737">
    <property type="term" value="C:cytoplasm"/>
    <property type="evidence" value="ECO:0007669"/>
    <property type="project" value="TreeGrafter"/>
</dbReference>
<comment type="catalytic activity">
    <reaction evidence="7 10 11">
        <text>4-methyl-5-(2-phosphooxyethyl)-thiazole + 4-amino-2-methyl-5-(diphosphooxymethyl)pyrimidine + H(+) = thiamine phosphate + diphosphate</text>
        <dbReference type="Rhea" id="RHEA:22328"/>
        <dbReference type="ChEBI" id="CHEBI:15378"/>
        <dbReference type="ChEBI" id="CHEBI:33019"/>
        <dbReference type="ChEBI" id="CHEBI:37575"/>
        <dbReference type="ChEBI" id="CHEBI:57841"/>
        <dbReference type="ChEBI" id="CHEBI:58296"/>
        <dbReference type="EC" id="2.5.1.3"/>
    </reaction>
</comment>
<dbReference type="GO" id="GO:0000287">
    <property type="term" value="F:magnesium ion binding"/>
    <property type="evidence" value="ECO:0007669"/>
    <property type="project" value="UniProtKB-UniRule"/>
</dbReference>
<dbReference type="GO" id="GO:0009229">
    <property type="term" value="P:thiamine diphosphate biosynthetic process"/>
    <property type="evidence" value="ECO:0007669"/>
    <property type="project" value="UniProtKB-UniRule"/>
</dbReference>
<keyword evidence="3 10" id="KW-0808">Transferase</keyword>
<evidence type="ECO:0000256" key="2">
    <source>
        <dbReference type="ARBA" id="ARBA00005165"/>
    </source>
</evidence>
<evidence type="ECO:0000256" key="12">
    <source>
        <dbReference type="RuleBase" id="RU004253"/>
    </source>
</evidence>
<feature type="binding site" evidence="10">
    <location>
        <position position="93"/>
    </location>
    <ligand>
        <name>Mg(2+)</name>
        <dbReference type="ChEBI" id="CHEBI:18420"/>
    </ligand>
</feature>
<keyword evidence="5 10" id="KW-0460">Magnesium</keyword>
<dbReference type="InterPro" id="IPR013785">
    <property type="entry name" value="Aldolase_TIM"/>
</dbReference>
<evidence type="ECO:0000256" key="4">
    <source>
        <dbReference type="ARBA" id="ARBA00022723"/>
    </source>
</evidence>
<comment type="cofactor">
    <cofactor evidence="10">
        <name>Mg(2+)</name>
        <dbReference type="ChEBI" id="CHEBI:18420"/>
    </cofactor>
    <text evidence="10">Binds 1 Mg(2+) ion per subunit.</text>
</comment>
<evidence type="ECO:0000256" key="9">
    <source>
        <dbReference type="ARBA" id="ARBA00047883"/>
    </source>
</evidence>
<keyword evidence="15" id="KW-1185">Reference proteome</keyword>
<feature type="binding site" evidence="10">
    <location>
        <position position="73"/>
    </location>
    <ligand>
        <name>4-amino-2-methyl-5-(diphosphooxymethyl)pyrimidine</name>
        <dbReference type="ChEBI" id="CHEBI:57841"/>
    </ligand>
</feature>
<name>A0A2I1PB38_9MICO</name>
<dbReference type="PANTHER" id="PTHR20857">
    <property type="entry name" value="THIAMINE-PHOSPHATE PYROPHOSPHORYLASE"/>
    <property type="match status" value="1"/>
</dbReference>
<feature type="binding site" evidence="10">
    <location>
        <position position="74"/>
    </location>
    <ligand>
        <name>Mg(2+)</name>
        <dbReference type="ChEBI" id="CHEBI:18420"/>
    </ligand>
</feature>
<dbReference type="HAMAP" id="MF_00097">
    <property type="entry name" value="TMP_synthase"/>
    <property type="match status" value="1"/>
</dbReference>
<feature type="binding site" evidence="10">
    <location>
        <begin position="41"/>
        <end position="45"/>
    </location>
    <ligand>
        <name>4-amino-2-methyl-5-(diphosphooxymethyl)pyrimidine</name>
        <dbReference type="ChEBI" id="CHEBI:57841"/>
    </ligand>
</feature>
<comment type="function">
    <text evidence="1 10">Condenses 4-methyl-5-(beta-hydroxyethyl)thiazole monophosphate (THZ-P) and 2-methyl-4-amino-5-hydroxymethyl pyrimidine pyrophosphate (HMP-PP) to form thiamine monophosphate (TMP).</text>
</comment>
<dbReference type="EC" id="2.5.1.3" evidence="10"/>
<dbReference type="InterPro" id="IPR022998">
    <property type="entry name" value="ThiamineP_synth_TenI"/>
</dbReference>
<dbReference type="CDD" id="cd00564">
    <property type="entry name" value="TMP_TenI"/>
    <property type="match status" value="1"/>
</dbReference>
<feature type="binding site" evidence="10">
    <location>
        <position position="144"/>
    </location>
    <ligand>
        <name>4-amino-2-methyl-5-(diphosphooxymethyl)pyrimidine</name>
        <dbReference type="ChEBI" id="CHEBI:57841"/>
    </ligand>
</feature>
<comment type="caution">
    <text evidence="10">Lacks conserved residue(s) required for the propagation of feature annotation.</text>
</comment>
<feature type="binding site" evidence="10">
    <location>
        <begin position="141"/>
        <end position="143"/>
    </location>
    <ligand>
        <name>2-[(2R,5Z)-2-carboxy-4-methylthiazol-5(2H)-ylidene]ethyl phosphate</name>
        <dbReference type="ChEBI" id="CHEBI:62899"/>
    </ligand>
</feature>
<evidence type="ECO:0000313" key="14">
    <source>
        <dbReference type="EMBL" id="PKZ41838.1"/>
    </source>
</evidence>
<dbReference type="PANTHER" id="PTHR20857:SF15">
    <property type="entry name" value="THIAMINE-PHOSPHATE SYNTHASE"/>
    <property type="match status" value="1"/>
</dbReference>
<evidence type="ECO:0000256" key="8">
    <source>
        <dbReference type="ARBA" id="ARBA00047851"/>
    </source>
</evidence>
<comment type="pathway">
    <text evidence="2 10 12">Cofactor biosynthesis; thiamine diphosphate biosynthesis; thiamine phosphate from 4-amino-2-methyl-5-diphosphomethylpyrimidine and 4-methyl-5-(2-phosphoethyl)-thiazole: step 1/1.</text>
</comment>
<comment type="catalytic activity">
    <reaction evidence="9 10 11">
        <text>2-[(2R,5Z)-2-carboxy-4-methylthiazol-5(2H)-ylidene]ethyl phosphate + 4-amino-2-methyl-5-(diphosphooxymethyl)pyrimidine + 2 H(+) = thiamine phosphate + CO2 + diphosphate</text>
        <dbReference type="Rhea" id="RHEA:47844"/>
        <dbReference type="ChEBI" id="CHEBI:15378"/>
        <dbReference type="ChEBI" id="CHEBI:16526"/>
        <dbReference type="ChEBI" id="CHEBI:33019"/>
        <dbReference type="ChEBI" id="CHEBI:37575"/>
        <dbReference type="ChEBI" id="CHEBI:57841"/>
        <dbReference type="ChEBI" id="CHEBI:62899"/>
        <dbReference type="EC" id="2.5.1.3"/>
    </reaction>
</comment>
<proteinExistence type="inferred from homology"/>
<dbReference type="EMBL" id="PKIZ01000009">
    <property type="protein sequence ID" value="PKZ41838.1"/>
    <property type="molecule type" value="Genomic_DNA"/>
</dbReference>
<evidence type="ECO:0000259" key="13">
    <source>
        <dbReference type="Pfam" id="PF02581"/>
    </source>
</evidence>